<dbReference type="PANTHER" id="PTHR11895:SF7">
    <property type="entry name" value="GLUTAMYL-TRNA(GLN) AMIDOTRANSFERASE SUBUNIT A, MITOCHONDRIAL"/>
    <property type="match status" value="1"/>
</dbReference>
<name>A0A1I3YIY2_9PROT</name>
<keyword evidence="5" id="KW-1185">Reference proteome</keyword>
<evidence type="ECO:0000313" key="4">
    <source>
        <dbReference type="EMBL" id="SFK31146.1"/>
    </source>
</evidence>
<dbReference type="STRING" id="1123062.SAMN02745775_1011311"/>
<proteinExistence type="inferred from homology"/>
<dbReference type="RefSeq" id="WP_175533771.1">
    <property type="nucleotide sequence ID" value="NZ_FOSQ01000001.1"/>
</dbReference>
<protein>
    <submittedName>
        <fullName evidence="4">Aspartyl-tRNA(Asn)/glutamyl-tRNA(Gln) amidotransferase subunit A</fullName>
    </submittedName>
</protein>
<evidence type="ECO:0000259" key="3">
    <source>
        <dbReference type="Pfam" id="PF01425"/>
    </source>
</evidence>
<dbReference type="GO" id="GO:0016740">
    <property type="term" value="F:transferase activity"/>
    <property type="evidence" value="ECO:0007669"/>
    <property type="project" value="UniProtKB-KW"/>
</dbReference>
<dbReference type="InterPro" id="IPR036928">
    <property type="entry name" value="AS_sf"/>
</dbReference>
<evidence type="ECO:0000313" key="5">
    <source>
        <dbReference type="Proteomes" id="UP000199473"/>
    </source>
</evidence>
<dbReference type="AlphaFoldDB" id="A0A1I3YIY2"/>
<dbReference type="Pfam" id="PF01425">
    <property type="entry name" value="Amidase"/>
    <property type="match status" value="1"/>
</dbReference>
<dbReference type="PANTHER" id="PTHR11895">
    <property type="entry name" value="TRANSAMIDASE"/>
    <property type="match status" value="1"/>
</dbReference>
<evidence type="ECO:0000256" key="2">
    <source>
        <dbReference type="SAM" id="MobiDB-lite"/>
    </source>
</evidence>
<dbReference type="Proteomes" id="UP000199473">
    <property type="component" value="Unassembled WGS sequence"/>
</dbReference>
<dbReference type="Gene3D" id="3.90.1300.10">
    <property type="entry name" value="Amidase signature (AS) domain"/>
    <property type="match status" value="1"/>
</dbReference>
<sequence length="421" mass="42908">MTPSDIPALLARIAAEDGAIGSFWQVDRDGALAARAATAGPLDGVAIGIKDNVDVAGLRTTAGIAAFRHRVADRDAPVVRRLRDAGLVILGKTAMHEGALGATTDTPGFGRCMNPLRAGYTPGGSSGGSGAAVAAGFVPLAIGTDTMGSVRLPAAYCGVIGLKPTSGLVSRTGVVPLSPRLDHVGILAATVEGAALALEVMAGDDPEDPDSRPAPPGWRALTAQPANPRGLRIGLPEAVLAAPMEPAIRTALEEAQTRLRDAGALLVPVAVPGWDLTATRRAGLLLIEAEAAALHPTLVDDPEAATPGFRAALAYGRDANGARIAKALFRLAEARAGALRALDQCDLLLMPTAPQRAFTHGTPAPVDQADFTALANVAGLPAIALPWAAADGGLPCSIQIVGRAHTEQAVCALADWLVRAR</sequence>
<dbReference type="EMBL" id="FOSQ01000001">
    <property type="protein sequence ID" value="SFK31146.1"/>
    <property type="molecule type" value="Genomic_DNA"/>
</dbReference>
<reference evidence="4 5" key="1">
    <citation type="submission" date="2016-10" db="EMBL/GenBank/DDBJ databases">
        <authorList>
            <person name="de Groot N.N."/>
        </authorList>
    </citation>
    <scope>NUCLEOTIDE SEQUENCE [LARGE SCALE GENOMIC DNA]</scope>
    <source>
        <strain evidence="4 5">DSM 19981</strain>
    </source>
</reference>
<feature type="region of interest" description="Disordered" evidence="2">
    <location>
        <begin position="203"/>
        <end position="225"/>
    </location>
</feature>
<dbReference type="InterPro" id="IPR000120">
    <property type="entry name" value="Amidase"/>
</dbReference>
<organism evidence="4 5">
    <name type="scientific">Falsiroseomonas stagni DSM 19981</name>
    <dbReference type="NCBI Taxonomy" id="1123062"/>
    <lineage>
        <taxon>Bacteria</taxon>
        <taxon>Pseudomonadati</taxon>
        <taxon>Pseudomonadota</taxon>
        <taxon>Alphaproteobacteria</taxon>
        <taxon>Acetobacterales</taxon>
        <taxon>Roseomonadaceae</taxon>
        <taxon>Falsiroseomonas</taxon>
    </lineage>
</organism>
<keyword evidence="4" id="KW-0808">Transferase</keyword>
<evidence type="ECO:0000256" key="1">
    <source>
        <dbReference type="ARBA" id="ARBA00009199"/>
    </source>
</evidence>
<accession>A0A1I3YIY2</accession>
<gene>
    <name evidence="4" type="ORF">SAMN02745775_1011311</name>
</gene>
<feature type="domain" description="Amidase" evidence="3">
    <location>
        <begin position="8"/>
        <end position="411"/>
    </location>
</feature>
<dbReference type="SUPFAM" id="SSF75304">
    <property type="entry name" value="Amidase signature (AS) enzymes"/>
    <property type="match status" value="1"/>
</dbReference>
<dbReference type="InterPro" id="IPR023631">
    <property type="entry name" value="Amidase_dom"/>
</dbReference>
<comment type="similarity">
    <text evidence="1">Belongs to the amidase family.</text>
</comment>